<evidence type="ECO:0000256" key="2">
    <source>
        <dbReference type="ARBA" id="ARBA00023125"/>
    </source>
</evidence>
<dbReference type="GO" id="GO:0006355">
    <property type="term" value="P:regulation of DNA-templated transcription"/>
    <property type="evidence" value="ECO:0007669"/>
    <property type="project" value="InterPro"/>
</dbReference>
<evidence type="ECO:0000256" key="3">
    <source>
        <dbReference type="ARBA" id="ARBA00023163"/>
    </source>
</evidence>
<dbReference type="InterPro" id="IPR036388">
    <property type="entry name" value="WH-like_DNA-bd_sf"/>
</dbReference>
<dbReference type="PANTHER" id="PTHR44688:SF16">
    <property type="entry name" value="DNA-BINDING TRANSCRIPTIONAL ACTIVATOR DEVR_DOSR"/>
    <property type="match status" value="1"/>
</dbReference>
<dbReference type="InterPro" id="IPR000792">
    <property type="entry name" value="Tscrpt_reg_LuxR_C"/>
</dbReference>
<evidence type="ECO:0000259" key="4">
    <source>
        <dbReference type="PROSITE" id="PS50043"/>
    </source>
</evidence>
<dbReference type="InterPro" id="IPR016032">
    <property type="entry name" value="Sig_transdc_resp-reg_C-effctor"/>
</dbReference>
<sequence>MNTQEQELKEILTGQQFDCLHHQAELLERRKRMAQSYAETENGIAVLSDFQENACYIYSGSFGQCIGLQDTAIKADSAFEEEIFRRIPPDELLERHVLELRFYQFQQTLPLSERAYYNMICPLHFRTTDTRTIPILHRSFYWETTARGSIWLGLCLYTPFLETEHKIPGQIIDNRTGQAILPETYHQLDKQMLSPREKEVLALLAKGESSKQIAQGLCLSVNTIYRHRQNILTALQVNNTAAAVEIGLRLHLIP</sequence>
<evidence type="ECO:0000256" key="1">
    <source>
        <dbReference type="ARBA" id="ARBA00023015"/>
    </source>
</evidence>
<dbReference type="AlphaFoldDB" id="A0A9D2CJB8"/>
<keyword evidence="2" id="KW-0238">DNA-binding</keyword>
<dbReference type="PANTHER" id="PTHR44688">
    <property type="entry name" value="DNA-BINDING TRANSCRIPTIONAL ACTIVATOR DEVR_DOSR"/>
    <property type="match status" value="1"/>
</dbReference>
<dbReference type="SMART" id="SM00421">
    <property type="entry name" value="HTH_LUXR"/>
    <property type="match status" value="1"/>
</dbReference>
<evidence type="ECO:0000313" key="6">
    <source>
        <dbReference type="Proteomes" id="UP000886851"/>
    </source>
</evidence>
<dbReference type="Pfam" id="PF00196">
    <property type="entry name" value="GerE"/>
    <property type="match status" value="1"/>
</dbReference>
<dbReference type="SUPFAM" id="SSF46894">
    <property type="entry name" value="C-terminal effector domain of the bipartite response regulators"/>
    <property type="match status" value="1"/>
</dbReference>
<protein>
    <submittedName>
        <fullName evidence="5">LuxR C-terminal-related transcriptional regulator</fullName>
    </submittedName>
</protein>
<dbReference type="GO" id="GO:0003677">
    <property type="term" value="F:DNA binding"/>
    <property type="evidence" value="ECO:0007669"/>
    <property type="project" value="UniProtKB-KW"/>
</dbReference>
<keyword evidence="1" id="KW-0805">Transcription regulation</keyword>
<dbReference type="Proteomes" id="UP000886851">
    <property type="component" value="Unassembled WGS sequence"/>
</dbReference>
<dbReference type="EMBL" id="DXCV01000029">
    <property type="protein sequence ID" value="HIY87697.1"/>
    <property type="molecule type" value="Genomic_DNA"/>
</dbReference>
<dbReference type="Gene3D" id="3.30.450.20">
    <property type="entry name" value="PAS domain"/>
    <property type="match status" value="1"/>
</dbReference>
<evidence type="ECO:0000313" key="5">
    <source>
        <dbReference type="EMBL" id="HIY87697.1"/>
    </source>
</evidence>
<dbReference type="Gene3D" id="1.10.10.10">
    <property type="entry name" value="Winged helix-like DNA-binding domain superfamily/Winged helix DNA-binding domain"/>
    <property type="match status" value="1"/>
</dbReference>
<dbReference type="PROSITE" id="PS50043">
    <property type="entry name" value="HTH_LUXR_2"/>
    <property type="match status" value="1"/>
</dbReference>
<proteinExistence type="predicted"/>
<name>A0A9D2CJB8_9BACE</name>
<dbReference type="CDD" id="cd06170">
    <property type="entry name" value="LuxR_C_like"/>
    <property type="match status" value="1"/>
</dbReference>
<gene>
    <name evidence="5" type="ORF">H9824_03195</name>
</gene>
<reference evidence="5" key="2">
    <citation type="submission" date="2021-04" db="EMBL/GenBank/DDBJ databases">
        <authorList>
            <person name="Gilroy R."/>
        </authorList>
    </citation>
    <scope>NUCLEOTIDE SEQUENCE</scope>
    <source>
        <strain evidence="5">Gambia2-208</strain>
    </source>
</reference>
<dbReference type="PRINTS" id="PR00038">
    <property type="entry name" value="HTHLUXR"/>
</dbReference>
<comment type="caution">
    <text evidence="5">The sequence shown here is derived from an EMBL/GenBank/DDBJ whole genome shotgun (WGS) entry which is preliminary data.</text>
</comment>
<accession>A0A9D2CJB8</accession>
<keyword evidence="3" id="KW-0804">Transcription</keyword>
<reference evidence="5" key="1">
    <citation type="journal article" date="2021" name="PeerJ">
        <title>Extensive microbial diversity within the chicken gut microbiome revealed by metagenomics and culture.</title>
        <authorList>
            <person name="Gilroy R."/>
            <person name="Ravi A."/>
            <person name="Getino M."/>
            <person name="Pursley I."/>
            <person name="Horton D.L."/>
            <person name="Alikhan N.F."/>
            <person name="Baker D."/>
            <person name="Gharbi K."/>
            <person name="Hall N."/>
            <person name="Watson M."/>
            <person name="Adriaenssens E.M."/>
            <person name="Foster-Nyarko E."/>
            <person name="Jarju S."/>
            <person name="Secka A."/>
            <person name="Antonio M."/>
            <person name="Oren A."/>
            <person name="Chaudhuri R.R."/>
            <person name="La Ragione R."/>
            <person name="Hildebrand F."/>
            <person name="Pallen M.J."/>
        </authorList>
    </citation>
    <scope>NUCLEOTIDE SEQUENCE</scope>
    <source>
        <strain evidence="5">Gambia2-208</strain>
    </source>
</reference>
<feature type="domain" description="HTH luxR-type" evidence="4">
    <location>
        <begin position="186"/>
        <end position="251"/>
    </location>
</feature>
<organism evidence="5 6">
    <name type="scientific">Candidatus Bacteroides pullicola</name>
    <dbReference type="NCBI Taxonomy" id="2838475"/>
    <lineage>
        <taxon>Bacteria</taxon>
        <taxon>Pseudomonadati</taxon>
        <taxon>Bacteroidota</taxon>
        <taxon>Bacteroidia</taxon>
        <taxon>Bacteroidales</taxon>
        <taxon>Bacteroidaceae</taxon>
        <taxon>Bacteroides</taxon>
    </lineage>
</organism>